<reference evidence="15 16" key="1">
    <citation type="journal article" date="1992" name="Int. J. Syst. Bacteriol.">
        <title>Sphingobacterium antarcticus sp. nov. a Psychrotrophic Bacterium from the Soils of Schirmacher Oasis, Antarctica.</title>
        <authorList>
            <person name="Shivaji S."/>
            <person name="Ray M.K."/>
            <person name="Rao N.S."/>
            <person name="Saiserr L."/>
            <person name="Jagannadham M.V."/>
            <person name="Kumar G.S."/>
            <person name="Reddy G."/>
            <person name="Bhargava P.M."/>
        </authorList>
    </citation>
    <scope>NUCLEOTIDE SEQUENCE [LARGE SCALE GENOMIC DNA]</scope>
    <source>
        <strain evidence="15 16">4BY</strain>
    </source>
</reference>
<protein>
    <recommendedName>
        <fullName evidence="14">Peptide O-xylosyltransferase</fullName>
    </recommendedName>
</protein>
<keyword evidence="12" id="KW-1015">Disulfide bond</keyword>
<evidence type="ECO:0000313" key="16">
    <source>
        <dbReference type="Proteomes" id="UP000028007"/>
    </source>
</evidence>
<keyword evidence="9" id="KW-1133">Transmembrane helix</keyword>
<keyword evidence="11" id="KW-0472">Membrane</keyword>
<dbReference type="GO" id="GO:0050650">
    <property type="term" value="P:chondroitin sulfate proteoglycan biosynthetic process"/>
    <property type="evidence" value="ECO:0007669"/>
    <property type="project" value="TreeGrafter"/>
</dbReference>
<evidence type="ECO:0000256" key="2">
    <source>
        <dbReference type="ARBA" id="ARBA00004648"/>
    </source>
</evidence>
<sequence>MSKTNMRHAYLIIAHNEFEVLQHLLNALDDKRNDVFIHIDKKVKTHPNLHMREGRLSILKNTLEVYWGHISQIEAEYLLFETAHKNGSYAYYHLISGVHLPLYNQSYLHAFFDRLKGKDLLMKMDIPVEEVTIKVRKYNFFIKSYFSSQGSTRKISQFLWRASIRFQKIFDIIANKKETFYKASNWLSLSQKSMDYVLKEKSKVLKKYRYSFCGDEFFVPSILENMSLKSNVVYYDKLLKCDFEGGNTKTYSLANYDDIINSGCLFARKFSVQNINVVEKILTNLNSRTE</sequence>
<evidence type="ECO:0000313" key="15">
    <source>
        <dbReference type="EMBL" id="KEQ28192.1"/>
    </source>
</evidence>
<keyword evidence="6" id="KW-0479">Metal-binding</keyword>
<evidence type="ECO:0000256" key="1">
    <source>
        <dbReference type="ARBA" id="ARBA00004323"/>
    </source>
</evidence>
<dbReference type="GO" id="GO:0030158">
    <property type="term" value="F:protein xylosyltransferase activity"/>
    <property type="evidence" value="ECO:0007669"/>
    <property type="project" value="InterPro"/>
</dbReference>
<keyword evidence="5" id="KW-0812">Transmembrane</keyword>
<dbReference type="Proteomes" id="UP000028007">
    <property type="component" value="Unassembled WGS sequence"/>
</dbReference>
<evidence type="ECO:0000256" key="11">
    <source>
        <dbReference type="ARBA" id="ARBA00023136"/>
    </source>
</evidence>
<evidence type="ECO:0000256" key="3">
    <source>
        <dbReference type="ARBA" id="ARBA00022676"/>
    </source>
</evidence>
<proteinExistence type="predicted"/>
<evidence type="ECO:0000256" key="13">
    <source>
        <dbReference type="ARBA" id="ARBA00023180"/>
    </source>
</evidence>
<dbReference type="InterPro" id="IPR003406">
    <property type="entry name" value="Glyco_trans_14"/>
</dbReference>
<comment type="subcellular location">
    <subcellularLocation>
        <location evidence="2">Endoplasmic reticulum membrane</location>
        <topology evidence="2">Single-pass type II membrane protein</topology>
    </subcellularLocation>
    <subcellularLocation>
        <location evidence="1">Golgi apparatus membrane</location>
        <topology evidence="1">Single-pass type II membrane protein</topology>
    </subcellularLocation>
</comment>
<dbReference type="Pfam" id="PF02485">
    <property type="entry name" value="Branch"/>
    <property type="match status" value="1"/>
</dbReference>
<name>A0A081PBW9_9SPHI</name>
<dbReference type="EMBL" id="JNFF01000117">
    <property type="protein sequence ID" value="KEQ28192.1"/>
    <property type="molecule type" value="Genomic_DNA"/>
</dbReference>
<evidence type="ECO:0000256" key="4">
    <source>
        <dbReference type="ARBA" id="ARBA00022679"/>
    </source>
</evidence>
<dbReference type="InterPro" id="IPR043538">
    <property type="entry name" value="XYLT"/>
</dbReference>
<evidence type="ECO:0000256" key="12">
    <source>
        <dbReference type="ARBA" id="ARBA00023157"/>
    </source>
</evidence>
<keyword evidence="8" id="KW-0735">Signal-anchor</keyword>
<keyword evidence="3" id="KW-0328">Glycosyltransferase</keyword>
<dbReference type="PANTHER" id="PTHR46025">
    <property type="entry name" value="XYLOSYLTRANSFERASE OXT"/>
    <property type="match status" value="1"/>
</dbReference>
<gene>
    <name evidence="15" type="ORF">N180_00715</name>
</gene>
<evidence type="ECO:0000256" key="5">
    <source>
        <dbReference type="ARBA" id="ARBA00022692"/>
    </source>
</evidence>
<dbReference type="AlphaFoldDB" id="A0A081PBW9"/>
<evidence type="ECO:0000256" key="7">
    <source>
        <dbReference type="ARBA" id="ARBA00022824"/>
    </source>
</evidence>
<evidence type="ECO:0000256" key="6">
    <source>
        <dbReference type="ARBA" id="ARBA00022723"/>
    </source>
</evidence>
<evidence type="ECO:0000256" key="10">
    <source>
        <dbReference type="ARBA" id="ARBA00023034"/>
    </source>
</evidence>
<evidence type="ECO:0000256" key="9">
    <source>
        <dbReference type="ARBA" id="ARBA00022989"/>
    </source>
</evidence>
<dbReference type="eggNOG" id="ENOG502Z86D">
    <property type="taxonomic scope" value="Bacteria"/>
</dbReference>
<keyword evidence="16" id="KW-1185">Reference proteome</keyword>
<evidence type="ECO:0000256" key="14">
    <source>
        <dbReference type="ARBA" id="ARBA00042865"/>
    </source>
</evidence>
<keyword evidence="4" id="KW-0808">Transferase</keyword>
<evidence type="ECO:0000256" key="8">
    <source>
        <dbReference type="ARBA" id="ARBA00022968"/>
    </source>
</evidence>
<accession>A0A081PBW9</accession>
<keyword evidence="13" id="KW-0325">Glycoprotein</keyword>
<dbReference type="GO" id="GO:0016020">
    <property type="term" value="C:membrane"/>
    <property type="evidence" value="ECO:0007669"/>
    <property type="project" value="InterPro"/>
</dbReference>
<dbReference type="GO" id="GO:0015012">
    <property type="term" value="P:heparan sulfate proteoglycan biosynthetic process"/>
    <property type="evidence" value="ECO:0007669"/>
    <property type="project" value="TreeGrafter"/>
</dbReference>
<dbReference type="GO" id="GO:0046872">
    <property type="term" value="F:metal ion binding"/>
    <property type="evidence" value="ECO:0007669"/>
    <property type="project" value="UniProtKB-KW"/>
</dbReference>
<organism evidence="15 16">
    <name type="scientific">Pedobacter antarcticus 4BY</name>
    <dbReference type="NCBI Taxonomy" id="1358423"/>
    <lineage>
        <taxon>Bacteria</taxon>
        <taxon>Pseudomonadati</taxon>
        <taxon>Bacteroidota</taxon>
        <taxon>Sphingobacteriia</taxon>
        <taxon>Sphingobacteriales</taxon>
        <taxon>Sphingobacteriaceae</taxon>
        <taxon>Pedobacter</taxon>
    </lineage>
</organism>
<dbReference type="PANTHER" id="PTHR46025:SF3">
    <property type="entry name" value="XYLOSYLTRANSFERASE OXT"/>
    <property type="match status" value="1"/>
</dbReference>
<keyword evidence="10" id="KW-0333">Golgi apparatus</keyword>
<keyword evidence="7" id="KW-0256">Endoplasmic reticulum</keyword>
<comment type="caution">
    <text evidence="15">The sequence shown here is derived from an EMBL/GenBank/DDBJ whole genome shotgun (WGS) entry which is preliminary data.</text>
</comment>